<reference evidence="1 3" key="1">
    <citation type="journal article" date="2009" name="Stand. Genomic Sci.">
        <title>Complete genome sequence of Halogeometricum borinquense type strain (PR3).</title>
        <authorList>
            <person name="Malfatti S."/>
            <person name="Tindall B.J."/>
            <person name="Schneider S."/>
            <person name="Fahnrich R."/>
            <person name="Lapidus A."/>
            <person name="Labuttii K."/>
            <person name="Copeland A."/>
            <person name="Glavina Del Rio T."/>
            <person name="Nolan M."/>
            <person name="Chen F."/>
            <person name="Lucas S."/>
            <person name="Tice H."/>
            <person name="Cheng J.F."/>
            <person name="Bruce D."/>
            <person name="Goodwin L."/>
            <person name="Pitluck S."/>
            <person name="Anderson I."/>
            <person name="Pati A."/>
            <person name="Ivanova N."/>
            <person name="Mavromatis K."/>
            <person name="Chen A."/>
            <person name="Palaniappan K."/>
            <person name="D'haeseleer P."/>
            <person name="Goker M."/>
            <person name="Bristow J."/>
            <person name="Eisen J.A."/>
            <person name="Markowitz V."/>
            <person name="Hugenholtz P."/>
            <person name="Kyrpides N.C."/>
            <person name="Klenk H.P."/>
            <person name="Chain P."/>
        </authorList>
    </citation>
    <scope>NUCLEOTIDE SEQUENCE [LARGE SCALE GENOMIC DNA]</scope>
    <source>
        <strain evidence="3">ATCC 700274 / DSM 11551 / JCM 10706 / KCTC 4070 / PR3</strain>
        <strain evidence="1">PR 3</strain>
    </source>
</reference>
<dbReference type="STRING" id="469382.Hbor_15860"/>
<organism evidence="1 3">
    <name type="scientific">Halogeometricum borinquense (strain ATCC 700274 / DSM 11551 / JCM 10706 / KCTC 4070 / PR3)</name>
    <dbReference type="NCBI Taxonomy" id="469382"/>
    <lineage>
        <taxon>Archaea</taxon>
        <taxon>Methanobacteriati</taxon>
        <taxon>Methanobacteriota</taxon>
        <taxon>Stenosarchaea group</taxon>
        <taxon>Halobacteria</taxon>
        <taxon>Halobacteriales</taxon>
        <taxon>Haloferacaceae</taxon>
        <taxon>Halogeometricum</taxon>
    </lineage>
</organism>
<name>E4NL04_HALBP</name>
<dbReference type="InterPro" id="IPR052767">
    <property type="entry name" value="Bact_com_dev_regulator"/>
</dbReference>
<dbReference type="InterPro" id="IPR023378">
    <property type="entry name" value="YheA/YmcA-like_dom_sf"/>
</dbReference>
<accession>E4NL04</accession>
<dbReference type="PANTHER" id="PTHR38448">
    <property type="entry name" value="REGULATORY PROTEIN YLBF-RELATED"/>
    <property type="match status" value="1"/>
</dbReference>
<dbReference type="Pfam" id="PF06133">
    <property type="entry name" value="Com_YlbF"/>
    <property type="match status" value="1"/>
</dbReference>
<evidence type="ECO:0000313" key="4">
    <source>
        <dbReference type="Proteomes" id="UP000011585"/>
    </source>
</evidence>
<proteinExistence type="predicted"/>
<dbReference type="PANTHER" id="PTHR38448:SF1">
    <property type="entry name" value="YLBF FAMILY REGULATOR"/>
    <property type="match status" value="1"/>
</dbReference>
<keyword evidence="3" id="KW-1185">Reference proteome</keyword>
<dbReference type="EMBL" id="AOHT01000014">
    <property type="protein sequence ID" value="ELY29704.1"/>
    <property type="molecule type" value="Genomic_DNA"/>
</dbReference>
<protein>
    <submittedName>
        <fullName evidence="1">Uncharacterized conserved protein</fullName>
    </submittedName>
</protein>
<dbReference type="Proteomes" id="UP000011585">
    <property type="component" value="Unassembled WGS sequence"/>
</dbReference>
<dbReference type="HOGENOM" id="CLU_2010031_0_0_2"/>
<dbReference type="KEGG" id="hbo:Hbor_15860"/>
<dbReference type="EMBL" id="CP001690">
    <property type="protein sequence ID" value="ADQ67156.1"/>
    <property type="molecule type" value="Genomic_DNA"/>
</dbReference>
<dbReference type="eggNOG" id="arCOG04404">
    <property type="taxonomic scope" value="Archaea"/>
</dbReference>
<dbReference type="InterPro" id="IPR010368">
    <property type="entry name" value="Com_YlbF"/>
</dbReference>
<evidence type="ECO:0000313" key="2">
    <source>
        <dbReference type="EMBL" id="ELY29704.1"/>
    </source>
</evidence>
<evidence type="ECO:0000313" key="1">
    <source>
        <dbReference type="EMBL" id="ADQ67156.1"/>
    </source>
</evidence>
<dbReference type="SUPFAM" id="SSF158622">
    <property type="entry name" value="YheA/YmcA-like"/>
    <property type="match status" value="1"/>
</dbReference>
<evidence type="ECO:0000313" key="3">
    <source>
        <dbReference type="Proteomes" id="UP000006663"/>
    </source>
</evidence>
<reference evidence="2 4" key="2">
    <citation type="journal article" date="2014" name="PLoS Genet.">
        <title>Phylogenetically driven sequencing of extremely halophilic archaea reveals strategies for static and dynamic osmo-response.</title>
        <authorList>
            <person name="Becker E.A."/>
            <person name="Seitzer P.M."/>
            <person name="Tritt A."/>
            <person name="Larsen D."/>
            <person name="Krusor M."/>
            <person name="Yao A.I."/>
            <person name="Wu D."/>
            <person name="Madern D."/>
            <person name="Eisen J.A."/>
            <person name="Darling A.E."/>
            <person name="Facciotti M.T."/>
        </authorList>
    </citation>
    <scope>NUCLEOTIDE SEQUENCE [LARGE SCALE GENOMIC DNA]</scope>
    <source>
        <strain evidence="2 4">DSM 11551</strain>
    </source>
</reference>
<sequence length="138" mass="15563">MSGKFKRIGVQLVDMSIQTDRLEELGHELGEEIAETPEYKAFEEAKAAVENDEEIQTEIREFQQLREEFMMARQTGNATQEALQKVQSAQRELHSKPVMAEYLEAQEELQDRLEAINKAISDPLAVDFGGEAGGCCKD</sequence>
<dbReference type="Proteomes" id="UP000006663">
    <property type="component" value="Chromosome"/>
</dbReference>
<gene>
    <name evidence="1" type="ordered locus">Hbor_15860</name>
    <name evidence="2" type="ORF">C499_05353</name>
</gene>
<dbReference type="Gene3D" id="1.20.1500.10">
    <property type="entry name" value="YheA/YmcA-like"/>
    <property type="match status" value="1"/>
</dbReference>
<dbReference type="AlphaFoldDB" id="E4NL04"/>